<comment type="caution">
    <text evidence="2">The sequence shown here is derived from an EMBL/GenBank/DDBJ whole genome shotgun (WGS) entry which is preliminary data.</text>
</comment>
<reference evidence="2 3" key="1">
    <citation type="submission" date="2021-06" db="EMBL/GenBank/DDBJ databases">
        <authorList>
            <person name="Palmer J.M."/>
        </authorList>
    </citation>
    <scope>NUCLEOTIDE SEQUENCE [LARGE SCALE GENOMIC DNA]</scope>
    <source>
        <strain evidence="3">if_2019</strain>
        <tissue evidence="2">Muscle</tissue>
    </source>
</reference>
<sequence length="83" mass="9054">MALASLRLDCTDNRSRKKTQTPLLSSTQALLHGGLYIIPPVSSGLLLVGNSRNIDKRRHLGGSLIRHPLSRPDDLSHEGSRGM</sequence>
<name>A0ABV0TB41_9TELE</name>
<keyword evidence="3" id="KW-1185">Reference proteome</keyword>
<proteinExistence type="predicted"/>
<feature type="region of interest" description="Disordered" evidence="1">
    <location>
        <begin position="1"/>
        <end position="21"/>
    </location>
</feature>
<dbReference type="EMBL" id="JAHRIQ010026198">
    <property type="protein sequence ID" value="MEQ2230034.1"/>
    <property type="molecule type" value="Genomic_DNA"/>
</dbReference>
<evidence type="ECO:0000256" key="1">
    <source>
        <dbReference type="SAM" id="MobiDB-lite"/>
    </source>
</evidence>
<evidence type="ECO:0000313" key="2">
    <source>
        <dbReference type="EMBL" id="MEQ2230034.1"/>
    </source>
</evidence>
<accession>A0ABV0TB41</accession>
<gene>
    <name evidence="2" type="ORF">ILYODFUR_025067</name>
</gene>
<organism evidence="2 3">
    <name type="scientific">Ilyodon furcidens</name>
    <name type="common">goldbreast splitfin</name>
    <dbReference type="NCBI Taxonomy" id="33524"/>
    <lineage>
        <taxon>Eukaryota</taxon>
        <taxon>Metazoa</taxon>
        <taxon>Chordata</taxon>
        <taxon>Craniata</taxon>
        <taxon>Vertebrata</taxon>
        <taxon>Euteleostomi</taxon>
        <taxon>Actinopterygii</taxon>
        <taxon>Neopterygii</taxon>
        <taxon>Teleostei</taxon>
        <taxon>Neoteleostei</taxon>
        <taxon>Acanthomorphata</taxon>
        <taxon>Ovalentaria</taxon>
        <taxon>Atherinomorphae</taxon>
        <taxon>Cyprinodontiformes</taxon>
        <taxon>Goodeidae</taxon>
        <taxon>Ilyodon</taxon>
    </lineage>
</organism>
<protein>
    <submittedName>
        <fullName evidence="2">Uncharacterized protein</fullName>
    </submittedName>
</protein>
<evidence type="ECO:0000313" key="3">
    <source>
        <dbReference type="Proteomes" id="UP001482620"/>
    </source>
</evidence>
<dbReference type="Proteomes" id="UP001482620">
    <property type="component" value="Unassembled WGS sequence"/>
</dbReference>